<dbReference type="EMBL" id="JADIMO010000100">
    <property type="protein sequence ID" value="MBO8445648.1"/>
    <property type="molecule type" value="Genomic_DNA"/>
</dbReference>
<evidence type="ECO:0000313" key="3">
    <source>
        <dbReference type="Proteomes" id="UP000823619"/>
    </source>
</evidence>
<protein>
    <recommendedName>
        <fullName evidence="4">Outer membrane protein beta-barrel domain-containing protein</fullName>
    </recommendedName>
</protein>
<feature type="signal peptide" evidence="1">
    <location>
        <begin position="1"/>
        <end position="19"/>
    </location>
</feature>
<name>A0A9D9EDV4_9BACT</name>
<keyword evidence="1" id="KW-0732">Signal</keyword>
<gene>
    <name evidence="2" type="ORF">IAC23_08170</name>
</gene>
<reference evidence="2" key="1">
    <citation type="submission" date="2020-10" db="EMBL/GenBank/DDBJ databases">
        <authorList>
            <person name="Gilroy R."/>
        </authorList>
    </citation>
    <scope>NUCLEOTIDE SEQUENCE</scope>
    <source>
        <strain evidence="2">D5-748</strain>
    </source>
</reference>
<accession>A0A9D9EDV4</accession>
<dbReference type="AlphaFoldDB" id="A0A9D9EDV4"/>
<sequence length="245" mass="26803">MKKVFLLCILVAAAMELMAQTPVDHFNVGPYVVDYNGKGDVKYRLRDNIDLYEFFELQKDTVVISKVSGESVKSAVQISARYGSSVSSSNELGVDCVWKRNIAPNLYFNGGLSLLWGYHQMENGDRSGMRNLFEAGIPLQIELGRLDRKCASLYGIAGVIPSFYSTKNTFRRLFTGNADVEGILDGCGFLLSPVLEFGGNIPVGGTVVRIGVYGEYKINCTSAPYGSCRSADNSMFIGTRIGVVL</sequence>
<comment type="caution">
    <text evidence="2">The sequence shown here is derived from an EMBL/GenBank/DDBJ whole genome shotgun (WGS) entry which is preliminary data.</text>
</comment>
<reference evidence="2" key="2">
    <citation type="journal article" date="2021" name="PeerJ">
        <title>Extensive microbial diversity within the chicken gut microbiome revealed by metagenomics and culture.</title>
        <authorList>
            <person name="Gilroy R."/>
            <person name="Ravi A."/>
            <person name="Getino M."/>
            <person name="Pursley I."/>
            <person name="Horton D.L."/>
            <person name="Alikhan N.F."/>
            <person name="Baker D."/>
            <person name="Gharbi K."/>
            <person name="Hall N."/>
            <person name="Watson M."/>
            <person name="Adriaenssens E.M."/>
            <person name="Foster-Nyarko E."/>
            <person name="Jarju S."/>
            <person name="Secka A."/>
            <person name="Antonio M."/>
            <person name="Oren A."/>
            <person name="Chaudhuri R.R."/>
            <person name="La Ragione R."/>
            <person name="Hildebrand F."/>
            <person name="Pallen M.J."/>
        </authorList>
    </citation>
    <scope>NUCLEOTIDE SEQUENCE</scope>
    <source>
        <strain evidence="2">D5-748</strain>
    </source>
</reference>
<evidence type="ECO:0000256" key="1">
    <source>
        <dbReference type="SAM" id="SignalP"/>
    </source>
</evidence>
<evidence type="ECO:0000313" key="2">
    <source>
        <dbReference type="EMBL" id="MBO8445648.1"/>
    </source>
</evidence>
<proteinExistence type="predicted"/>
<dbReference type="Proteomes" id="UP000823619">
    <property type="component" value="Unassembled WGS sequence"/>
</dbReference>
<evidence type="ECO:0008006" key="4">
    <source>
        <dbReference type="Google" id="ProtNLM"/>
    </source>
</evidence>
<organism evidence="2 3">
    <name type="scientific">Candidatus Cryptobacteroides merdavium</name>
    <dbReference type="NCBI Taxonomy" id="2840769"/>
    <lineage>
        <taxon>Bacteria</taxon>
        <taxon>Pseudomonadati</taxon>
        <taxon>Bacteroidota</taxon>
        <taxon>Bacteroidia</taxon>
        <taxon>Bacteroidales</taxon>
        <taxon>Candidatus Cryptobacteroides</taxon>
    </lineage>
</organism>
<feature type="chain" id="PRO_5038737839" description="Outer membrane protein beta-barrel domain-containing protein" evidence="1">
    <location>
        <begin position="20"/>
        <end position="245"/>
    </location>
</feature>